<dbReference type="AlphaFoldDB" id="A0A1H0XE62"/>
<protein>
    <submittedName>
        <fullName evidence="2">Uncharacterized protein</fullName>
    </submittedName>
</protein>
<dbReference type="RefSeq" id="WP_090433350.1">
    <property type="nucleotide sequence ID" value="NZ_FNJJ01000013.1"/>
</dbReference>
<feature type="transmembrane region" description="Helical" evidence="1">
    <location>
        <begin position="35"/>
        <end position="53"/>
    </location>
</feature>
<keyword evidence="1" id="KW-0812">Transmembrane</keyword>
<evidence type="ECO:0000256" key="1">
    <source>
        <dbReference type="SAM" id="Phobius"/>
    </source>
</evidence>
<keyword evidence="1" id="KW-1133">Transmembrane helix</keyword>
<gene>
    <name evidence="2" type="ORF">SAMN05216213_113112</name>
</gene>
<name>A0A1H0XE62_9GAMM</name>
<reference evidence="3" key="1">
    <citation type="submission" date="2016-10" db="EMBL/GenBank/DDBJ databases">
        <authorList>
            <person name="Varghese N."/>
            <person name="Submissions S."/>
        </authorList>
    </citation>
    <scope>NUCLEOTIDE SEQUENCE [LARGE SCALE GENOMIC DNA]</scope>
    <source>
        <strain evidence="3">JCM 18416</strain>
    </source>
</reference>
<evidence type="ECO:0000313" key="2">
    <source>
        <dbReference type="EMBL" id="SDQ01203.1"/>
    </source>
</evidence>
<dbReference type="GeneID" id="300933410"/>
<sequence length="72" mass="7902">MNVLYSILYVIAVIGLLLAAVLFSENQLLRSPTGVLMLFGAGLFASLGFLLFGHTRFDEQPSSEQDENPLRS</sequence>
<proteinExistence type="predicted"/>
<organism evidence="2 3">
    <name type="scientific">Ectopseudomonas guguanensis</name>
    <dbReference type="NCBI Taxonomy" id="1198456"/>
    <lineage>
        <taxon>Bacteria</taxon>
        <taxon>Pseudomonadati</taxon>
        <taxon>Pseudomonadota</taxon>
        <taxon>Gammaproteobacteria</taxon>
        <taxon>Pseudomonadales</taxon>
        <taxon>Pseudomonadaceae</taxon>
        <taxon>Ectopseudomonas</taxon>
    </lineage>
</organism>
<dbReference type="EMBL" id="FNJJ01000013">
    <property type="protein sequence ID" value="SDQ01203.1"/>
    <property type="molecule type" value="Genomic_DNA"/>
</dbReference>
<accession>A0A1H0XE62</accession>
<keyword evidence="1" id="KW-0472">Membrane</keyword>
<evidence type="ECO:0000313" key="3">
    <source>
        <dbReference type="Proteomes" id="UP000199460"/>
    </source>
</evidence>
<dbReference type="Proteomes" id="UP000199460">
    <property type="component" value="Unassembled WGS sequence"/>
</dbReference>
<feature type="transmembrane region" description="Helical" evidence="1">
    <location>
        <begin position="6"/>
        <end position="23"/>
    </location>
</feature>
<keyword evidence="3" id="KW-1185">Reference proteome</keyword>